<comment type="similarity">
    <text evidence="2 7">Belongs to the ExbD/TolR family.</text>
</comment>
<keyword evidence="7" id="KW-0653">Protein transport</keyword>
<dbReference type="GO" id="GO:0022857">
    <property type="term" value="F:transmembrane transporter activity"/>
    <property type="evidence" value="ECO:0007669"/>
    <property type="project" value="InterPro"/>
</dbReference>
<keyword evidence="7" id="KW-0813">Transport</keyword>
<evidence type="ECO:0000256" key="7">
    <source>
        <dbReference type="RuleBase" id="RU003879"/>
    </source>
</evidence>
<keyword evidence="10" id="KW-1185">Reference proteome</keyword>
<comment type="subcellular location">
    <subcellularLocation>
        <location evidence="1">Cell membrane</location>
        <topology evidence="1">Single-pass membrane protein</topology>
    </subcellularLocation>
    <subcellularLocation>
        <location evidence="7">Cell membrane</location>
        <topology evidence="7">Single-pass type II membrane protein</topology>
    </subcellularLocation>
</comment>
<evidence type="ECO:0000313" key="10">
    <source>
        <dbReference type="Proteomes" id="UP000562395"/>
    </source>
</evidence>
<evidence type="ECO:0000256" key="1">
    <source>
        <dbReference type="ARBA" id="ARBA00004162"/>
    </source>
</evidence>
<dbReference type="GO" id="GO:0005886">
    <property type="term" value="C:plasma membrane"/>
    <property type="evidence" value="ECO:0007669"/>
    <property type="project" value="UniProtKB-SubCell"/>
</dbReference>
<dbReference type="Gene3D" id="3.30.420.270">
    <property type="match status" value="1"/>
</dbReference>
<evidence type="ECO:0000313" key="9">
    <source>
        <dbReference type="EMBL" id="MBB3862481.1"/>
    </source>
</evidence>
<dbReference type="GO" id="GO:0015031">
    <property type="term" value="P:protein transport"/>
    <property type="evidence" value="ECO:0007669"/>
    <property type="project" value="UniProtKB-KW"/>
</dbReference>
<proteinExistence type="inferred from homology"/>
<gene>
    <name evidence="9" type="ORF">GGQ88_003782</name>
</gene>
<dbReference type="PANTHER" id="PTHR30558">
    <property type="entry name" value="EXBD MEMBRANE COMPONENT OF PMF-DRIVEN MACROMOLECULE IMPORT SYSTEM"/>
    <property type="match status" value="1"/>
</dbReference>
<comment type="caution">
    <text evidence="9">The sequence shown here is derived from an EMBL/GenBank/DDBJ whole genome shotgun (WGS) entry which is preliminary data.</text>
</comment>
<dbReference type="InterPro" id="IPR003400">
    <property type="entry name" value="ExbD"/>
</dbReference>
<accession>A0A7W5ZZR8</accession>
<dbReference type="AlphaFoldDB" id="A0A7W5ZZR8"/>
<keyword evidence="4 7" id="KW-0812">Transmembrane</keyword>
<dbReference type="Proteomes" id="UP000562395">
    <property type="component" value="Unassembled WGS sequence"/>
</dbReference>
<keyword evidence="5 8" id="KW-1133">Transmembrane helix</keyword>
<name>A0A7W5ZZR8_9SPHN</name>
<organism evidence="9 10">
    <name type="scientific">Novosphingobium hassiacum</name>
    <dbReference type="NCBI Taxonomy" id="173676"/>
    <lineage>
        <taxon>Bacteria</taxon>
        <taxon>Pseudomonadati</taxon>
        <taxon>Pseudomonadota</taxon>
        <taxon>Alphaproteobacteria</taxon>
        <taxon>Sphingomonadales</taxon>
        <taxon>Sphingomonadaceae</taxon>
        <taxon>Novosphingobium</taxon>
    </lineage>
</organism>
<protein>
    <submittedName>
        <fullName evidence="9">Biopolymer transport protein TolR</fullName>
    </submittedName>
</protein>
<keyword evidence="3" id="KW-1003">Cell membrane</keyword>
<keyword evidence="6 8" id="KW-0472">Membrane</keyword>
<evidence type="ECO:0000256" key="8">
    <source>
        <dbReference type="SAM" id="Phobius"/>
    </source>
</evidence>
<evidence type="ECO:0000256" key="5">
    <source>
        <dbReference type="ARBA" id="ARBA00022989"/>
    </source>
</evidence>
<feature type="transmembrane region" description="Helical" evidence="8">
    <location>
        <begin position="48"/>
        <end position="67"/>
    </location>
</feature>
<reference evidence="9 10" key="1">
    <citation type="submission" date="2020-08" db="EMBL/GenBank/DDBJ databases">
        <title>Genomic Encyclopedia of Type Strains, Phase IV (KMG-IV): sequencing the most valuable type-strain genomes for metagenomic binning, comparative biology and taxonomic classification.</title>
        <authorList>
            <person name="Goeker M."/>
        </authorList>
    </citation>
    <scope>NUCLEOTIDE SEQUENCE [LARGE SCALE GENOMIC DNA]</scope>
    <source>
        <strain evidence="9 10">DSM 14552</strain>
    </source>
</reference>
<evidence type="ECO:0000256" key="3">
    <source>
        <dbReference type="ARBA" id="ARBA00022475"/>
    </source>
</evidence>
<dbReference type="PANTHER" id="PTHR30558:SF7">
    <property type="entry name" value="TOL-PAL SYSTEM PROTEIN TOLR"/>
    <property type="match status" value="1"/>
</dbReference>
<dbReference type="Pfam" id="PF02472">
    <property type="entry name" value="ExbD"/>
    <property type="match status" value="1"/>
</dbReference>
<evidence type="ECO:0000256" key="6">
    <source>
        <dbReference type="ARBA" id="ARBA00023136"/>
    </source>
</evidence>
<evidence type="ECO:0000256" key="4">
    <source>
        <dbReference type="ARBA" id="ARBA00022692"/>
    </source>
</evidence>
<sequence>MAHDRGPARTRHFAPFRNADMVRGPIGRGQPPHAQLLSEINVTPLVDVMLVLLVIFMITAPLAVTGVKVDLPQARTQNLASDQKPLMITINAAGEIFIGDAVIARDSFGETLRQMAAASGDPASMRVFVRADRSLAYGSVMQIVAEIGAAGFVKVAFLSDSGDAPIDKVLP</sequence>
<evidence type="ECO:0000256" key="2">
    <source>
        <dbReference type="ARBA" id="ARBA00005811"/>
    </source>
</evidence>
<dbReference type="EMBL" id="JACICY010000014">
    <property type="protein sequence ID" value="MBB3862481.1"/>
    <property type="molecule type" value="Genomic_DNA"/>
</dbReference>